<comment type="subcellular location">
    <subcellularLocation>
        <location evidence="1">Cell membrane</location>
        <topology evidence="1">Multi-pass membrane protein</topology>
    </subcellularLocation>
</comment>
<proteinExistence type="inferred from homology"/>
<dbReference type="PANTHER" id="PTHR24249:SF372">
    <property type="entry name" value="G-PROTEIN COUPLED RECEPTORS FAMILY 1 PROFILE DOMAIN-CONTAINING PROTEIN"/>
    <property type="match status" value="1"/>
</dbReference>
<evidence type="ECO:0000256" key="3">
    <source>
        <dbReference type="ARBA" id="ARBA00022692"/>
    </source>
</evidence>
<dbReference type="GO" id="GO:0004930">
    <property type="term" value="F:G protein-coupled receptor activity"/>
    <property type="evidence" value="ECO:0007669"/>
    <property type="project" value="UniProtKB-KW"/>
</dbReference>
<dbReference type="OrthoDB" id="5966748at2759"/>
<evidence type="ECO:0000256" key="8">
    <source>
        <dbReference type="ARBA" id="ARBA00023224"/>
    </source>
</evidence>
<dbReference type="GO" id="GO:0005886">
    <property type="term" value="C:plasma membrane"/>
    <property type="evidence" value="ECO:0007669"/>
    <property type="project" value="UniProtKB-SubCell"/>
</dbReference>
<dbReference type="InterPro" id="IPR017452">
    <property type="entry name" value="GPCR_Rhodpsn_7TM"/>
</dbReference>
<evidence type="ECO:0000256" key="4">
    <source>
        <dbReference type="ARBA" id="ARBA00022989"/>
    </source>
</evidence>
<dbReference type="PROSITE" id="PS00237">
    <property type="entry name" value="G_PROTEIN_RECEP_F1_1"/>
    <property type="match status" value="1"/>
</dbReference>
<dbReference type="InterPro" id="IPR050569">
    <property type="entry name" value="TAAR"/>
</dbReference>
<sequence>MPLSFADIGVGLIANTIFVVELASQIAGNIDCFLHLVGNRSSIVLTSISLLTVTAINIERYFGVIHPFLHRTKVTTGKLLTFVILSWSTCGVVLGVSFFAHRPLTIFGAVVKLAFVAFTVFVYGKIALIVFSAKKQSNSFSRASILKSYSDESTETDSAPSSIEKRKGKLHFLAELKLAKSCFYIVICYVVCYSPAAVLLGAMRESFQGYDRILAVIWCTTLSMLNSTLNSVIFFWRSRQMRKEMMYAFKIKQRRRRNDEKSPNKLS</sequence>
<keyword evidence="7 9" id="KW-0675">Receptor</keyword>
<dbReference type="AlphaFoldDB" id="A0A6S7GKL8"/>
<organism evidence="10 11">
    <name type="scientific">Paramuricea clavata</name>
    <name type="common">Red gorgonian</name>
    <name type="synonym">Violescent sea-whip</name>
    <dbReference type="NCBI Taxonomy" id="317549"/>
    <lineage>
        <taxon>Eukaryota</taxon>
        <taxon>Metazoa</taxon>
        <taxon>Cnidaria</taxon>
        <taxon>Anthozoa</taxon>
        <taxon>Octocorallia</taxon>
        <taxon>Malacalcyonacea</taxon>
        <taxon>Plexauridae</taxon>
        <taxon>Paramuricea</taxon>
    </lineage>
</organism>
<dbReference type="PRINTS" id="PR00237">
    <property type="entry name" value="GPCRRHODOPSN"/>
</dbReference>
<evidence type="ECO:0000256" key="9">
    <source>
        <dbReference type="RuleBase" id="RU000688"/>
    </source>
</evidence>
<keyword evidence="5 9" id="KW-0297">G-protein coupled receptor</keyword>
<dbReference type="SUPFAM" id="SSF81321">
    <property type="entry name" value="Family A G protein-coupled receptor-like"/>
    <property type="match status" value="1"/>
</dbReference>
<keyword evidence="2" id="KW-1003">Cell membrane</keyword>
<gene>
    <name evidence="10" type="ORF">PACLA_8A034864</name>
</gene>
<keyword evidence="8 9" id="KW-0807">Transducer</keyword>
<comment type="similarity">
    <text evidence="9">Belongs to the G-protein coupled receptor 1 family.</text>
</comment>
<dbReference type="PANTHER" id="PTHR24249">
    <property type="entry name" value="HISTAMINE RECEPTOR-RELATED G-PROTEIN COUPLED RECEPTOR"/>
    <property type="match status" value="1"/>
</dbReference>
<name>A0A6S7GKL8_PARCT</name>
<evidence type="ECO:0000313" key="11">
    <source>
        <dbReference type="Proteomes" id="UP001152795"/>
    </source>
</evidence>
<protein>
    <submittedName>
        <fullName evidence="10">Histamine H2 receptor-like</fullName>
    </submittedName>
</protein>
<keyword evidence="4" id="KW-1133">Transmembrane helix</keyword>
<dbReference type="PROSITE" id="PS50262">
    <property type="entry name" value="G_PROTEIN_RECEP_F1_2"/>
    <property type="match status" value="1"/>
</dbReference>
<dbReference type="InterPro" id="IPR000276">
    <property type="entry name" value="GPCR_Rhodpsn"/>
</dbReference>
<keyword evidence="6" id="KW-0472">Membrane</keyword>
<dbReference type="Gene3D" id="1.20.1070.10">
    <property type="entry name" value="Rhodopsin 7-helix transmembrane proteins"/>
    <property type="match status" value="1"/>
</dbReference>
<evidence type="ECO:0000256" key="1">
    <source>
        <dbReference type="ARBA" id="ARBA00004651"/>
    </source>
</evidence>
<dbReference type="CDD" id="cd00637">
    <property type="entry name" value="7tm_classA_rhodopsin-like"/>
    <property type="match status" value="1"/>
</dbReference>
<evidence type="ECO:0000256" key="5">
    <source>
        <dbReference type="ARBA" id="ARBA00023040"/>
    </source>
</evidence>
<reference evidence="10" key="1">
    <citation type="submission" date="2020-04" db="EMBL/GenBank/DDBJ databases">
        <authorList>
            <person name="Alioto T."/>
            <person name="Alioto T."/>
            <person name="Gomez Garrido J."/>
        </authorList>
    </citation>
    <scope>NUCLEOTIDE SEQUENCE</scope>
    <source>
        <strain evidence="10">A484AB</strain>
    </source>
</reference>
<dbReference type="Proteomes" id="UP001152795">
    <property type="component" value="Unassembled WGS sequence"/>
</dbReference>
<evidence type="ECO:0000256" key="6">
    <source>
        <dbReference type="ARBA" id="ARBA00023136"/>
    </source>
</evidence>
<keyword evidence="3 9" id="KW-0812">Transmembrane</keyword>
<keyword evidence="11" id="KW-1185">Reference proteome</keyword>
<comment type="caution">
    <text evidence="10">The sequence shown here is derived from an EMBL/GenBank/DDBJ whole genome shotgun (WGS) entry which is preliminary data.</text>
</comment>
<evidence type="ECO:0000256" key="7">
    <source>
        <dbReference type="ARBA" id="ARBA00023170"/>
    </source>
</evidence>
<accession>A0A6S7GKL8</accession>
<evidence type="ECO:0000256" key="2">
    <source>
        <dbReference type="ARBA" id="ARBA00022475"/>
    </source>
</evidence>
<dbReference type="EMBL" id="CACRXK020000870">
    <property type="protein sequence ID" value="CAB3985411.1"/>
    <property type="molecule type" value="Genomic_DNA"/>
</dbReference>
<evidence type="ECO:0000313" key="10">
    <source>
        <dbReference type="EMBL" id="CAB3985411.1"/>
    </source>
</evidence>